<dbReference type="InterPro" id="IPR036259">
    <property type="entry name" value="MFS_trans_sf"/>
</dbReference>
<keyword evidence="1" id="KW-0472">Membrane</keyword>
<protein>
    <recommendedName>
        <fullName evidence="4">MFS transporter</fullName>
    </recommendedName>
</protein>
<proteinExistence type="predicted"/>
<dbReference type="RefSeq" id="WP_078772456.1">
    <property type="nucleotide sequence ID" value="NZ_CBCSBR010000003.1"/>
</dbReference>
<keyword evidence="3" id="KW-1185">Reference proteome</keyword>
<accession>A0A1T3MHA5</accession>
<feature type="transmembrane region" description="Helical" evidence="1">
    <location>
        <begin position="109"/>
        <end position="130"/>
    </location>
</feature>
<keyword evidence="1" id="KW-0812">Transmembrane</keyword>
<evidence type="ECO:0008006" key="4">
    <source>
        <dbReference type="Google" id="ProtNLM"/>
    </source>
</evidence>
<reference evidence="2 3" key="1">
    <citation type="submission" date="2016-06" db="EMBL/GenBank/DDBJ databases">
        <title>Revisiting the taxonomy of the Elizabethkingia Genus based on Whole-Genome Sequencing, Optical Mapping, and MALDI-TOF.</title>
        <authorList>
            <person name="Nicholson A.C."/>
        </authorList>
    </citation>
    <scope>NUCLEOTIDE SEQUENCE [LARGE SCALE GENOMIC DNA]</scope>
    <source>
        <strain evidence="2 3">G4070</strain>
    </source>
</reference>
<gene>
    <name evidence="2" type="ORF">BAZ10_07375</name>
</gene>
<feature type="transmembrane region" description="Helical" evidence="1">
    <location>
        <begin position="170"/>
        <end position="191"/>
    </location>
</feature>
<sequence length="435" mass="49835">MKSSQENKTKQFTFLLYSSIAAFGAYFCMYAFRKPFTVARYDHLQVWGVDYKIALILLQVLGYATSKFIGIKVISELTPNKRKFYFLGLILMAELALFLFAIVPAPYNVVFMFLNGLPLGMIWGIVFSYLEGRKTTEILGIILCTSFIVSSGVVKSVGMWVMQYWGVSEFWMPVVTGVLFLLPLLVFIFLLEKIPAPTAEDIAEKSERVPMNRAERKKVFRQFALPFSFLILFYTLLTAFRDFRDNFARELWDSIGYTGDVSVYSKSEIVVSLIVLLIFGALYFIKNNIKALYIYHYLLLLGIVTLAASTLLFQYHHIGAFIWMVATGFGLYICYVPFNALFFDRFIAAFKIKGNAGFLIYLADSFGYLGSMLVLLYKNFSVGGISWLDFFCSGTYILSAIALLAVLYSYFYLNRKFNNSENIHKEKKWKTNLTL</sequence>
<comment type="caution">
    <text evidence="2">The sequence shown here is derived from an EMBL/GenBank/DDBJ whole genome shotgun (WGS) entry which is preliminary data.</text>
</comment>
<evidence type="ECO:0000256" key="1">
    <source>
        <dbReference type="SAM" id="Phobius"/>
    </source>
</evidence>
<feature type="transmembrane region" description="Helical" evidence="1">
    <location>
        <begin position="137"/>
        <end position="158"/>
    </location>
</feature>
<feature type="transmembrane region" description="Helical" evidence="1">
    <location>
        <begin position="396"/>
        <end position="413"/>
    </location>
</feature>
<dbReference type="EMBL" id="MAHX01000016">
    <property type="protein sequence ID" value="OPC63886.1"/>
    <property type="molecule type" value="Genomic_DNA"/>
</dbReference>
<feature type="transmembrane region" description="Helical" evidence="1">
    <location>
        <begin position="44"/>
        <end position="64"/>
    </location>
</feature>
<feature type="transmembrane region" description="Helical" evidence="1">
    <location>
        <begin position="84"/>
        <end position="103"/>
    </location>
</feature>
<evidence type="ECO:0000313" key="3">
    <source>
        <dbReference type="Proteomes" id="UP000190813"/>
    </source>
</evidence>
<dbReference type="Proteomes" id="UP000190813">
    <property type="component" value="Unassembled WGS sequence"/>
</dbReference>
<keyword evidence="1" id="KW-1133">Transmembrane helix</keyword>
<feature type="transmembrane region" description="Helical" evidence="1">
    <location>
        <begin position="263"/>
        <end position="285"/>
    </location>
</feature>
<dbReference type="Pfam" id="PF18943">
    <property type="entry name" value="DUF5690"/>
    <property type="match status" value="1"/>
</dbReference>
<feature type="transmembrane region" description="Helical" evidence="1">
    <location>
        <begin position="12"/>
        <end position="32"/>
    </location>
</feature>
<dbReference type="AlphaFoldDB" id="A0A1T3MHA5"/>
<feature type="transmembrane region" description="Helical" evidence="1">
    <location>
        <begin position="321"/>
        <end position="343"/>
    </location>
</feature>
<organism evidence="2 3">
    <name type="scientific">Elizabethkingia occulta</name>
    <dbReference type="NCBI Taxonomy" id="1867263"/>
    <lineage>
        <taxon>Bacteria</taxon>
        <taxon>Pseudomonadati</taxon>
        <taxon>Bacteroidota</taxon>
        <taxon>Flavobacteriia</taxon>
        <taxon>Flavobacteriales</taxon>
        <taxon>Weeksellaceae</taxon>
        <taxon>Elizabethkingia</taxon>
    </lineage>
</organism>
<name>A0A1T3MHA5_9FLAO</name>
<dbReference type="InterPro" id="IPR043745">
    <property type="entry name" value="DUF5690"/>
</dbReference>
<feature type="transmembrane region" description="Helical" evidence="1">
    <location>
        <begin position="223"/>
        <end position="243"/>
    </location>
</feature>
<dbReference type="SUPFAM" id="SSF103473">
    <property type="entry name" value="MFS general substrate transporter"/>
    <property type="match status" value="1"/>
</dbReference>
<feature type="transmembrane region" description="Helical" evidence="1">
    <location>
        <begin position="297"/>
        <end position="315"/>
    </location>
</feature>
<evidence type="ECO:0000313" key="2">
    <source>
        <dbReference type="EMBL" id="OPC63886.1"/>
    </source>
</evidence>
<feature type="transmembrane region" description="Helical" evidence="1">
    <location>
        <begin position="355"/>
        <end position="376"/>
    </location>
</feature>